<keyword evidence="4" id="KW-0282">Flagellum</keyword>
<dbReference type="Gene3D" id="1.10.287.1490">
    <property type="match status" value="1"/>
</dbReference>
<dbReference type="GO" id="GO:0005930">
    <property type="term" value="C:axoneme"/>
    <property type="evidence" value="ECO:0007669"/>
    <property type="project" value="UniProtKB-SubCell"/>
</dbReference>
<dbReference type="GO" id="GO:0060294">
    <property type="term" value="P:cilium movement involved in cell motility"/>
    <property type="evidence" value="ECO:0007669"/>
    <property type="project" value="UniProtKB-UniRule"/>
</dbReference>
<dbReference type="Proteomes" id="UP000282613">
    <property type="component" value="Unassembled WGS sequence"/>
</dbReference>
<evidence type="ECO:0000256" key="2">
    <source>
        <dbReference type="ARBA" id="ARBA00022490"/>
    </source>
</evidence>
<dbReference type="InterPro" id="IPR048256">
    <property type="entry name" value="Tektin-like"/>
</dbReference>
<dbReference type="STRING" id="60517.A0A0R3VXZ4"/>
<comment type="subcellular location">
    <subcellularLocation>
        <location evidence="4">Cytoplasm</location>
        <location evidence="4">Cytoskeleton</location>
        <location evidence="4">Cilium axoneme</location>
    </subcellularLocation>
</comment>
<protein>
    <recommendedName>
        <fullName evidence="4">Tektin</fullName>
    </recommendedName>
</protein>
<keyword evidence="4" id="KW-0969">Cilium</keyword>
<evidence type="ECO:0000313" key="6">
    <source>
        <dbReference type="EMBL" id="VDK24754.1"/>
    </source>
</evidence>
<evidence type="ECO:0000313" key="8">
    <source>
        <dbReference type="WBParaSite" id="TASK_0000228801-mRNA-1"/>
    </source>
</evidence>
<dbReference type="PRINTS" id="PR00511">
    <property type="entry name" value="TEKTIN"/>
</dbReference>
<feature type="coiled-coil region" evidence="5">
    <location>
        <begin position="176"/>
        <end position="210"/>
    </location>
</feature>
<name>A0A0R3VXZ4_TAEAS</name>
<dbReference type="PANTHER" id="PTHR19960:SF12">
    <property type="entry name" value="TEKTIN-4"/>
    <property type="match status" value="1"/>
</dbReference>
<keyword evidence="2" id="KW-0963">Cytoplasm</keyword>
<reference evidence="6 7" key="2">
    <citation type="submission" date="2018-11" db="EMBL/GenBank/DDBJ databases">
        <authorList>
            <consortium name="Pathogen Informatics"/>
        </authorList>
    </citation>
    <scope>NUCLEOTIDE SEQUENCE [LARGE SCALE GENOMIC DNA]</scope>
</reference>
<comment type="similarity">
    <text evidence="1 4">Belongs to the tektin family.</text>
</comment>
<evidence type="ECO:0000256" key="4">
    <source>
        <dbReference type="RuleBase" id="RU367040"/>
    </source>
</evidence>
<dbReference type="InterPro" id="IPR000435">
    <property type="entry name" value="Tektins"/>
</dbReference>
<organism evidence="8">
    <name type="scientific">Taenia asiatica</name>
    <name type="common">Asian tapeworm</name>
    <dbReference type="NCBI Taxonomy" id="60517"/>
    <lineage>
        <taxon>Eukaryota</taxon>
        <taxon>Metazoa</taxon>
        <taxon>Spiralia</taxon>
        <taxon>Lophotrochozoa</taxon>
        <taxon>Platyhelminthes</taxon>
        <taxon>Cestoda</taxon>
        <taxon>Eucestoda</taxon>
        <taxon>Cyclophyllidea</taxon>
        <taxon>Taeniidae</taxon>
        <taxon>Taenia</taxon>
    </lineage>
</organism>
<dbReference type="GO" id="GO:0015630">
    <property type="term" value="C:microtubule cytoskeleton"/>
    <property type="evidence" value="ECO:0007669"/>
    <property type="project" value="UniProtKB-UniRule"/>
</dbReference>
<feature type="coiled-coil region" evidence="5">
    <location>
        <begin position="372"/>
        <end position="413"/>
    </location>
</feature>
<evidence type="ECO:0000256" key="3">
    <source>
        <dbReference type="ARBA" id="ARBA00023054"/>
    </source>
</evidence>
<reference evidence="8" key="1">
    <citation type="submission" date="2017-02" db="UniProtKB">
        <authorList>
            <consortium name="WormBaseParasite"/>
        </authorList>
    </citation>
    <scope>IDENTIFICATION</scope>
</reference>
<dbReference type="GO" id="GO:0005634">
    <property type="term" value="C:nucleus"/>
    <property type="evidence" value="ECO:0007669"/>
    <property type="project" value="TreeGrafter"/>
</dbReference>
<keyword evidence="4" id="KW-0966">Cell projection</keyword>
<dbReference type="Pfam" id="PF03148">
    <property type="entry name" value="Tektin"/>
    <property type="match status" value="1"/>
</dbReference>
<sequence>MFCSDTQTLAERTAPRETPPCFPEQVYATSNGIESGVSTIGFRSGRYAPEESRAALENRLTLAQMDVDVGEKTRSDNKNMMLEAEERSKADFHNTTERLRERLTDLHMWKTEMENEILKVIDMNEMLLKRLAELNTSLKALDECVLLTTDCLNARQRRFGEDLQQDEVELQLIKELDILNKAIALIKRSIEQVNDQLNRNRMAKTNLEKAWSDKHEADMLDTEGAHLTPESTNKQHYAGEARSWPQAAQSTVESWTQHAHDLILRSEHERIASDHLLQLCDSILHDVERDVIQQKNTVNAAFQRRLDEYECEKKNLTDKLRKVCDEIFKMEQSIKEMENAIVAKDAYVQTVQTRLHLHNQRQNVENCRDPPQKAMLDEMHNIQETIDKLRNQLSNTENNLKHLQDEQMALEKQIHMKNASIQVDRDHCARHRMHFPASTRLRGH</sequence>
<dbReference type="PANTHER" id="PTHR19960">
    <property type="entry name" value="TEKTIN"/>
    <property type="match status" value="1"/>
</dbReference>
<keyword evidence="3 5" id="KW-0175">Coiled coil</keyword>
<evidence type="ECO:0000313" key="7">
    <source>
        <dbReference type="Proteomes" id="UP000282613"/>
    </source>
</evidence>
<dbReference type="GO" id="GO:0060271">
    <property type="term" value="P:cilium assembly"/>
    <property type="evidence" value="ECO:0007669"/>
    <property type="project" value="UniProtKB-UniRule"/>
</dbReference>
<evidence type="ECO:0000256" key="5">
    <source>
        <dbReference type="SAM" id="Coils"/>
    </source>
</evidence>
<dbReference type="WBParaSite" id="TASK_0000228801-mRNA-1">
    <property type="protein sequence ID" value="TASK_0000228801-mRNA-1"/>
    <property type="gene ID" value="TASK_0000228801"/>
</dbReference>
<dbReference type="EMBL" id="UYRS01001372">
    <property type="protein sequence ID" value="VDK24754.1"/>
    <property type="molecule type" value="Genomic_DNA"/>
</dbReference>
<accession>A0A0R3VXZ4</accession>
<gene>
    <name evidence="6" type="ORF">TASK_LOCUS2289</name>
</gene>
<dbReference type="OrthoDB" id="5788000at2759"/>
<keyword evidence="7" id="KW-1185">Reference proteome</keyword>
<evidence type="ECO:0000256" key="1">
    <source>
        <dbReference type="ARBA" id="ARBA00007209"/>
    </source>
</evidence>
<feature type="coiled-coil region" evidence="5">
    <location>
        <begin position="292"/>
        <end position="340"/>
    </location>
</feature>
<proteinExistence type="inferred from homology"/>
<dbReference type="AlphaFoldDB" id="A0A0R3VXZ4"/>